<evidence type="ECO:0000313" key="2">
    <source>
        <dbReference type="Proteomes" id="UP000030445"/>
    </source>
</evidence>
<gene>
    <name evidence="1" type="ORF">EU96_1317</name>
</gene>
<proteinExistence type="predicted"/>
<dbReference type="InterPro" id="IPR036388">
    <property type="entry name" value="WH-like_DNA-bd_sf"/>
</dbReference>
<organism evidence="1 2">
    <name type="scientific">Prochlorococcus marinus str. MIT 9302</name>
    <dbReference type="NCBI Taxonomy" id="74545"/>
    <lineage>
        <taxon>Bacteria</taxon>
        <taxon>Bacillati</taxon>
        <taxon>Cyanobacteriota</taxon>
        <taxon>Cyanophyceae</taxon>
        <taxon>Synechococcales</taxon>
        <taxon>Prochlorococcaceae</taxon>
        <taxon>Prochlorococcus</taxon>
    </lineage>
</organism>
<dbReference type="AlphaFoldDB" id="A0A0A2AB24"/>
<dbReference type="Gene3D" id="3.40.50.300">
    <property type="entry name" value="P-loop containing nucleotide triphosphate hydrolases"/>
    <property type="match status" value="1"/>
</dbReference>
<dbReference type="InterPro" id="IPR036390">
    <property type="entry name" value="WH_DNA-bd_sf"/>
</dbReference>
<dbReference type="InterPro" id="IPR027417">
    <property type="entry name" value="P-loop_NTPase"/>
</dbReference>
<name>A0A0A2AB24_PROMR</name>
<evidence type="ECO:0000313" key="1">
    <source>
        <dbReference type="EMBL" id="KGF97603.1"/>
    </source>
</evidence>
<protein>
    <submittedName>
        <fullName evidence="1">Uncharacterized protein</fullName>
    </submittedName>
</protein>
<dbReference type="OrthoDB" id="539235at2"/>
<dbReference type="eggNOG" id="COG3598">
    <property type="taxonomic scope" value="Bacteria"/>
</dbReference>
<dbReference type="SUPFAM" id="SSF52540">
    <property type="entry name" value="P-loop containing nucleoside triphosphate hydrolases"/>
    <property type="match status" value="1"/>
</dbReference>
<dbReference type="STRING" id="74545.EU96_1317"/>
<comment type="caution">
    <text evidence="1">The sequence shown here is derived from an EMBL/GenBank/DDBJ whole genome shotgun (WGS) entry which is preliminary data.</text>
</comment>
<dbReference type="SUPFAM" id="SSF46785">
    <property type="entry name" value="Winged helix' DNA-binding domain"/>
    <property type="match status" value="1"/>
</dbReference>
<sequence>MTMKHLDYDLPPEGQAKVLRVLNKEVLQPVTMEQKLDKLEIEIFKLFQPECKIKPLDRILVMRDFCLKEGLKLTDTEIRQKIWQGRRLMEGAVESYKPNQLLDVPEETWAWEGVIMSADANLLISLPKCGKTTLIVDLIATWSRGNDEYLGHKLIGKCPPVVIVGTDMTLSRWLPLLQRFGLAEKVGDKMQFFEPIVQLFAANNPLHLTQEGLERIAEIARNNKGALFLFDSFAKLVAPLGLKESSEDIAHPLADLQEVLAPYKCTSIIIHHSGKTKEDSPVLASRGSTALTAAVSQIISLSWFKREEDRQDKRILMRTQGRAEDVQLLISQDNSGWMLEGNVADELKKDEFNKKLEKLTDSQADVFEVVQAANGMEVTASDIQNQLNIASKSGIRILQALTKKGFLIQNKSTTPESRGSVLTFKIKPLL</sequence>
<dbReference type="Proteomes" id="UP000030445">
    <property type="component" value="Unassembled WGS sequence"/>
</dbReference>
<reference evidence="2" key="1">
    <citation type="journal article" date="2014" name="Sci. Data">
        <title>Genomes of diverse isolates of the marine cyanobacterium Prochlorococcus.</title>
        <authorList>
            <person name="Biller S."/>
            <person name="Berube P."/>
            <person name="Thompson J."/>
            <person name="Kelly L."/>
            <person name="Roggensack S."/>
            <person name="Awad L."/>
            <person name="Roache-Johnson K."/>
            <person name="Ding H."/>
            <person name="Giovannoni S.J."/>
            <person name="Moore L.R."/>
            <person name="Chisholm S.W."/>
        </authorList>
    </citation>
    <scope>NUCLEOTIDE SEQUENCE [LARGE SCALE GENOMIC DNA]</scope>
    <source>
        <strain evidence="2">MIT 9302</strain>
    </source>
</reference>
<dbReference type="Gene3D" id="1.10.10.10">
    <property type="entry name" value="Winged helix-like DNA-binding domain superfamily/Winged helix DNA-binding domain"/>
    <property type="match status" value="1"/>
</dbReference>
<dbReference type="EMBL" id="JNAM01000010">
    <property type="protein sequence ID" value="KGF97603.1"/>
    <property type="molecule type" value="Genomic_DNA"/>
</dbReference>
<accession>A0A0A2AB24</accession>
<dbReference type="Pfam" id="PF13481">
    <property type="entry name" value="AAA_25"/>
    <property type="match status" value="1"/>
</dbReference>